<proteinExistence type="predicted"/>
<protein>
    <recommendedName>
        <fullName evidence="3">Tail protein</fullName>
    </recommendedName>
</protein>
<organism evidence="1 2">
    <name type="scientific">Bacteriophage sp</name>
    <dbReference type="NCBI Taxonomy" id="38018"/>
    <lineage>
        <taxon>Viruses</taxon>
    </lineage>
</organism>
<evidence type="ECO:0000313" key="2">
    <source>
        <dbReference type="Proteomes" id="UP001158726"/>
    </source>
</evidence>
<sequence>MPFISNRLPQSNGLYSDTARVLWQRSGLQFVAVTLNDGTVIAELPDLQLTHLTYRFEETTSETATLPWRNAPRNWDEATTPYQVAILLLRESTVLWGGIVVKRERAMRGDGLTLTLATVEHYFDNVYVQDHTYTNRDQCEIVEDLVTTTLKNHRFNLVVEASPSSVKRDRTYEAESDKTLLSVLQELANVLKGPEWCTSWRAINDGHYEPVMTVADHIGSTTPSTTFDESVMTTFNLLEDYTNGYGANAVMAVSTADAGDRPQSDWMIADQPNRPMLEYVFQPSTSITNKATLNEHAKSSLLQMQNGTQTITMGLSFLAAPMVYEEWKPGDLISWTVEEDAEHFPDHNHGNARIIGYEIDFSQAWTITPILQQEDTNAEQIQVQSR</sequence>
<evidence type="ECO:0000313" key="1">
    <source>
        <dbReference type="EMBL" id="UVX66855.1"/>
    </source>
</evidence>
<evidence type="ECO:0008006" key="3">
    <source>
        <dbReference type="Google" id="ProtNLM"/>
    </source>
</evidence>
<name>A0ABY5TRX8_9VIRU</name>
<keyword evidence="2" id="KW-1185">Reference proteome</keyword>
<reference evidence="1" key="1">
    <citation type="submission" date="2022-07" db="EMBL/GenBank/DDBJ databases">
        <authorList>
            <person name="Nishijima S."/>
        </authorList>
    </citation>
    <scope>NUCLEOTIDE SEQUENCE</scope>
    <source>
        <strain evidence="1">3465_136698</strain>
    </source>
</reference>
<accession>A0ABY5TRX8</accession>
<dbReference type="Proteomes" id="UP001158726">
    <property type="component" value="Segment"/>
</dbReference>
<dbReference type="EMBL" id="OP072641">
    <property type="protein sequence ID" value="UVX66855.1"/>
    <property type="molecule type" value="Genomic_DNA"/>
</dbReference>